<accession>A0A0C3QI59</accession>
<organism evidence="2 3">
    <name type="scientific">Tulasnella calospora MUT 4182</name>
    <dbReference type="NCBI Taxonomy" id="1051891"/>
    <lineage>
        <taxon>Eukaryota</taxon>
        <taxon>Fungi</taxon>
        <taxon>Dikarya</taxon>
        <taxon>Basidiomycota</taxon>
        <taxon>Agaricomycotina</taxon>
        <taxon>Agaricomycetes</taxon>
        <taxon>Cantharellales</taxon>
        <taxon>Tulasnellaceae</taxon>
        <taxon>Tulasnella</taxon>
    </lineage>
</organism>
<dbReference type="InterPro" id="IPR046522">
    <property type="entry name" value="DUF6699"/>
</dbReference>
<name>A0A0C3QI59_9AGAM</name>
<evidence type="ECO:0000259" key="1">
    <source>
        <dbReference type="Pfam" id="PF20415"/>
    </source>
</evidence>
<dbReference type="Pfam" id="PF20415">
    <property type="entry name" value="DUF6699"/>
    <property type="match status" value="1"/>
</dbReference>
<reference evidence="2 3" key="1">
    <citation type="submission" date="2014-04" db="EMBL/GenBank/DDBJ databases">
        <authorList>
            <consortium name="DOE Joint Genome Institute"/>
            <person name="Kuo A."/>
            <person name="Girlanda M."/>
            <person name="Perotto S."/>
            <person name="Kohler A."/>
            <person name="Nagy L.G."/>
            <person name="Floudas D."/>
            <person name="Copeland A."/>
            <person name="Barry K.W."/>
            <person name="Cichocki N."/>
            <person name="Veneault-Fourrey C."/>
            <person name="LaButti K."/>
            <person name="Lindquist E.A."/>
            <person name="Lipzen A."/>
            <person name="Lundell T."/>
            <person name="Morin E."/>
            <person name="Murat C."/>
            <person name="Sun H."/>
            <person name="Tunlid A."/>
            <person name="Henrissat B."/>
            <person name="Grigoriev I.V."/>
            <person name="Hibbett D.S."/>
            <person name="Martin F."/>
            <person name="Nordberg H.P."/>
            <person name="Cantor M.N."/>
            <person name="Hua S.X."/>
        </authorList>
    </citation>
    <scope>NUCLEOTIDE SEQUENCE [LARGE SCALE GENOMIC DNA]</scope>
    <source>
        <strain evidence="2 3">MUT 4182</strain>
    </source>
</reference>
<dbReference type="OrthoDB" id="3333333at2759"/>
<dbReference type="Proteomes" id="UP000054248">
    <property type="component" value="Unassembled WGS sequence"/>
</dbReference>
<dbReference type="EMBL" id="KN823039">
    <property type="protein sequence ID" value="KIO25584.1"/>
    <property type="molecule type" value="Genomic_DNA"/>
</dbReference>
<evidence type="ECO:0000313" key="3">
    <source>
        <dbReference type="Proteomes" id="UP000054248"/>
    </source>
</evidence>
<protein>
    <recommendedName>
        <fullName evidence="1">DUF6699 domain-containing protein</fullName>
    </recommendedName>
</protein>
<dbReference type="HOGENOM" id="CLU_1332094_0_0_1"/>
<dbReference type="AlphaFoldDB" id="A0A0C3QI59"/>
<evidence type="ECO:0000313" key="2">
    <source>
        <dbReference type="EMBL" id="KIO25584.1"/>
    </source>
</evidence>
<feature type="domain" description="DUF6699" evidence="1">
    <location>
        <begin position="63"/>
        <end position="185"/>
    </location>
</feature>
<reference evidence="3" key="2">
    <citation type="submission" date="2015-01" db="EMBL/GenBank/DDBJ databases">
        <title>Evolutionary Origins and Diversification of the Mycorrhizal Mutualists.</title>
        <authorList>
            <consortium name="DOE Joint Genome Institute"/>
            <consortium name="Mycorrhizal Genomics Consortium"/>
            <person name="Kohler A."/>
            <person name="Kuo A."/>
            <person name="Nagy L.G."/>
            <person name="Floudas D."/>
            <person name="Copeland A."/>
            <person name="Barry K.W."/>
            <person name="Cichocki N."/>
            <person name="Veneault-Fourrey C."/>
            <person name="LaButti K."/>
            <person name="Lindquist E.A."/>
            <person name="Lipzen A."/>
            <person name="Lundell T."/>
            <person name="Morin E."/>
            <person name="Murat C."/>
            <person name="Riley R."/>
            <person name="Ohm R."/>
            <person name="Sun H."/>
            <person name="Tunlid A."/>
            <person name="Henrissat B."/>
            <person name="Grigoriev I.V."/>
            <person name="Hibbett D.S."/>
            <person name="Martin F."/>
        </authorList>
    </citation>
    <scope>NUCLEOTIDE SEQUENCE [LARGE SCALE GENOMIC DNA]</scope>
    <source>
        <strain evidence="3">MUT 4182</strain>
    </source>
</reference>
<keyword evidence="3" id="KW-1185">Reference proteome</keyword>
<dbReference type="STRING" id="1051891.A0A0C3QI59"/>
<gene>
    <name evidence="2" type="ORF">M407DRAFT_208956</name>
</gene>
<sequence>MDKFTAGPNYGPVLTTTDLYLLGCELDLHPILTHAFGGFHLILNLASGHAGGYNPANKDQDLELAHGNEPATIPRVQELHIVCRLAPWHTHIKNPTGVTVADFCTAVGKQYSESFITDAELDTLPPRTRDQVRRAAQNAQQIYGAPGWGGGYYGSPSPGGNGQRLSRSAWLRDRIFFDGLEKDDDFAVKQLGFKASNIFCMQVTS</sequence>
<proteinExistence type="predicted"/>